<dbReference type="GO" id="GO:0006364">
    <property type="term" value="P:rRNA processing"/>
    <property type="evidence" value="ECO:0007669"/>
    <property type="project" value="UniProtKB-UniRule"/>
</dbReference>
<dbReference type="GO" id="GO:0008270">
    <property type="term" value="F:zinc ion binding"/>
    <property type="evidence" value="ECO:0007669"/>
    <property type="project" value="UniProtKB-UniRule"/>
</dbReference>
<dbReference type="GO" id="GO:0005737">
    <property type="term" value="C:cytoplasm"/>
    <property type="evidence" value="ECO:0007669"/>
    <property type="project" value="UniProtKB-SubCell"/>
</dbReference>
<dbReference type="InterPro" id="IPR002036">
    <property type="entry name" value="YbeY"/>
</dbReference>
<dbReference type="NCBIfam" id="TIGR00043">
    <property type="entry name" value="rRNA maturation RNase YbeY"/>
    <property type="match status" value="1"/>
</dbReference>
<name>A0A6G7J6A6_9FLAO</name>
<dbReference type="PANTHER" id="PTHR46986:SF1">
    <property type="entry name" value="ENDORIBONUCLEASE YBEY, CHLOROPLASTIC"/>
    <property type="match status" value="1"/>
</dbReference>
<dbReference type="KEGG" id="mut:GVT53_17315"/>
<feature type="binding site" evidence="7">
    <location>
        <position position="109"/>
    </location>
    <ligand>
        <name>Zn(2+)</name>
        <dbReference type="ChEBI" id="CHEBI:29105"/>
        <note>catalytic</note>
    </ligand>
</feature>
<keyword evidence="9" id="KW-1185">Reference proteome</keyword>
<evidence type="ECO:0000256" key="2">
    <source>
        <dbReference type="ARBA" id="ARBA00022722"/>
    </source>
</evidence>
<keyword evidence="7" id="KW-0698">rRNA processing</keyword>
<dbReference type="AlphaFoldDB" id="A0A6G7J6A6"/>
<comment type="subcellular location">
    <subcellularLocation>
        <location evidence="7">Cytoplasm</location>
    </subcellularLocation>
</comment>
<organism evidence="8 9">
    <name type="scientific">Flagellimonas oceani</name>
    <dbReference type="NCBI Taxonomy" id="2698672"/>
    <lineage>
        <taxon>Bacteria</taxon>
        <taxon>Pseudomonadati</taxon>
        <taxon>Bacteroidota</taxon>
        <taxon>Flavobacteriia</taxon>
        <taxon>Flavobacteriales</taxon>
        <taxon>Flavobacteriaceae</taxon>
        <taxon>Flagellimonas</taxon>
    </lineage>
</organism>
<keyword evidence="2 7" id="KW-0540">Nuclease</keyword>
<dbReference type="RefSeq" id="WP_166249740.1">
    <property type="nucleotide sequence ID" value="NZ_CP049616.1"/>
</dbReference>
<keyword evidence="3 7" id="KW-0479">Metal-binding</keyword>
<dbReference type="GO" id="GO:0004222">
    <property type="term" value="F:metalloendopeptidase activity"/>
    <property type="evidence" value="ECO:0007669"/>
    <property type="project" value="InterPro"/>
</dbReference>
<dbReference type="InterPro" id="IPR023091">
    <property type="entry name" value="MetalPrtase_cat_dom_sf_prd"/>
</dbReference>
<feature type="binding site" evidence="7">
    <location>
        <position position="105"/>
    </location>
    <ligand>
        <name>Zn(2+)</name>
        <dbReference type="ChEBI" id="CHEBI:29105"/>
        <note>catalytic</note>
    </ligand>
</feature>
<protein>
    <recommendedName>
        <fullName evidence="7">Endoribonuclease YbeY</fullName>
        <ecNumber evidence="7">3.1.-.-</ecNumber>
    </recommendedName>
</protein>
<evidence type="ECO:0000256" key="4">
    <source>
        <dbReference type="ARBA" id="ARBA00022759"/>
    </source>
</evidence>
<keyword evidence="4 7" id="KW-0255">Endonuclease</keyword>
<comment type="cofactor">
    <cofactor evidence="7">
        <name>Zn(2+)</name>
        <dbReference type="ChEBI" id="CHEBI:29105"/>
    </cofactor>
    <text evidence="7">Binds 1 zinc ion.</text>
</comment>
<evidence type="ECO:0000256" key="6">
    <source>
        <dbReference type="ARBA" id="ARBA00022833"/>
    </source>
</evidence>
<dbReference type="HAMAP" id="MF_00009">
    <property type="entry name" value="Endoribonucl_YbeY"/>
    <property type="match status" value="1"/>
</dbReference>
<keyword evidence="7" id="KW-0963">Cytoplasm</keyword>
<comment type="function">
    <text evidence="7">Single strand-specific metallo-endoribonuclease involved in late-stage 70S ribosome quality control and in maturation of the 3' terminus of the 16S rRNA.</text>
</comment>
<proteinExistence type="inferred from homology"/>
<dbReference type="GO" id="GO:0004521">
    <property type="term" value="F:RNA endonuclease activity"/>
    <property type="evidence" value="ECO:0007669"/>
    <property type="project" value="UniProtKB-UniRule"/>
</dbReference>
<evidence type="ECO:0000256" key="3">
    <source>
        <dbReference type="ARBA" id="ARBA00022723"/>
    </source>
</evidence>
<accession>A0A6G7J6A6</accession>
<dbReference type="Gene3D" id="3.40.390.30">
    <property type="entry name" value="Metalloproteases ('zincins'), catalytic domain"/>
    <property type="match status" value="1"/>
</dbReference>
<reference evidence="8 9" key="1">
    <citation type="submission" date="2020-02" db="EMBL/GenBank/DDBJ databases">
        <title>Complete genome of Muricauda sp. 501str8.</title>
        <authorList>
            <person name="Dong B."/>
            <person name="Zhu S."/>
            <person name="Yang J."/>
            <person name="Chen J."/>
        </authorList>
    </citation>
    <scope>NUCLEOTIDE SEQUENCE [LARGE SCALE GENOMIC DNA]</scope>
    <source>
        <strain evidence="8 9">501str8</strain>
    </source>
</reference>
<dbReference type="SUPFAM" id="SSF55486">
    <property type="entry name" value="Metalloproteases ('zincins'), catalytic domain"/>
    <property type="match status" value="1"/>
</dbReference>
<feature type="binding site" evidence="7">
    <location>
        <position position="115"/>
    </location>
    <ligand>
        <name>Zn(2+)</name>
        <dbReference type="ChEBI" id="CHEBI:29105"/>
        <note>catalytic</note>
    </ligand>
</feature>
<keyword evidence="5 7" id="KW-0378">Hydrolase</keyword>
<evidence type="ECO:0000313" key="8">
    <source>
        <dbReference type="EMBL" id="QII46365.1"/>
    </source>
</evidence>
<dbReference type="PROSITE" id="PS01306">
    <property type="entry name" value="UPF0054"/>
    <property type="match status" value="1"/>
</dbReference>
<dbReference type="Pfam" id="PF02130">
    <property type="entry name" value="YbeY"/>
    <property type="match status" value="1"/>
</dbReference>
<keyword evidence="6 7" id="KW-0862">Zinc</keyword>
<evidence type="ECO:0000256" key="5">
    <source>
        <dbReference type="ARBA" id="ARBA00022801"/>
    </source>
</evidence>
<dbReference type="Proteomes" id="UP000502928">
    <property type="component" value="Chromosome"/>
</dbReference>
<evidence type="ECO:0000256" key="1">
    <source>
        <dbReference type="ARBA" id="ARBA00010875"/>
    </source>
</evidence>
<comment type="similarity">
    <text evidence="1 7">Belongs to the endoribonuclease YbeY family.</text>
</comment>
<keyword evidence="7" id="KW-0690">Ribosome biogenesis</keyword>
<dbReference type="PANTHER" id="PTHR46986">
    <property type="entry name" value="ENDORIBONUCLEASE YBEY, CHLOROPLASTIC"/>
    <property type="match status" value="1"/>
</dbReference>
<dbReference type="InterPro" id="IPR020549">
    <property type="entry name" value="YbeY_CS"/>
</dbReference>
<dbReference type="EMBL" id="CP049616">
    <property type="protein sequence ID" value="QII46365.1"/>
    <property type="molecule type" value="Genomic_DNA"/>
</dbReference>
<evidence type="ECO:0000313" key="9">
    <source>
        <dbReference type="Proteomes" id="UP000502928"/>
    </source>
</evidence>
<dbReference type="EC" id="3.1.-.-" evidence="7"/>
<gene>
    <name evidence="7 8" type="primary">ybeY</name>
    <name evidence="8" type="ORF">GVT53_17315</name>
</gene>
<sequence length="139" mass="16444">MIDFHFKSDFILQNKADYADWVSRIITSEECTVGQIDYIFCSDEYLLELNQEYLNHDTLTDIITFDYVDGRTISGDIFISTERVFANAKEFEVDYDIELRRVMSHGILHLIGYGDKAPQQTRIMREKEEEKIKMFHVEL</sequence>
<evidence type="ECO:0000256" key="7">
    <source>
        <dbReference type="HAMAP-Rule" id="MF_00009"/>
    </source>
</evidence>